<keyword evidence="6" id="KW-0723">Serine/threonine-protein kinase</keyword>
<feature type="transmembrane region" description="Helical" evidence="19">
    <location>
        <begin position="287"/>
        <end position="310"/>
    </location>
</feature>
<feature type="binding site" evidence="18">
    <location>
        <position position="384"/>
    </location>
    <ligand>
        <name>ATP</name>
        <dbReference type="ChEBI" id="CHEBI:30616"/>
    </ligand>
</feature>
<evidence type="ECO:0000256" key="15">
    <source>
        <dbReference type="ARBA" id="ARBA00023136"/>
    </source>
</evidence>
<dbReference type="InterPro" id="IPR011009">
    <property type="entry name" value="Kinase-like_dom_sf"/>
</dbReference>
<dbReference type="Pfam" id="PF00139">
    <property type="entry name" value="Lectin_legB"/>
    <property type="match status" value="1"/>
</dbReference>
<evidence type="ECO:0000256" key="12">
    <source>
        <dbReference type="ARBA" id="ARBA00022777"/>
    </source>
</evidence>
<keyword evidence="7" id="KW-0808">Transferase</keyword>
<reference evidence="22" key="1">
    <citation type="submission" date="2022-08" db="EMBL/GenBank/DDBJ databases">
        <authorList>
            <person name="Marques A."/>
        </authorList>
    </citation>
    <scope>NUCLEOTIDE SEQUENCE</scope>
    <source>
        <strain evidence="22">RhyPub2mFocal</strain>
        <tissue evidence="22">Leaves</tissue>
    </source>
</reference>
<feature type="signal peptide" evidence="20">
    <location>
        <begin position="1"/>
        <end position="29"/>
    </location>
</feature>
<keyword evidence="23" id="KW-1185">Reference proteome</keyword>
<dbReference type="SMART" id="SM00220">
    <property type="entry name" value="S_TKc"/>
    <property type="match status" value="1"/>
</dbReference>
<proteinExistence type="inferred from homology"/>
<name>A0AAV8GTV9_9POAL</name>
<dbReference type="Gene3D" id="1.10.510.10">
    <property type="entry name" value="Transferase(Phosphotransferase) domain 1"/>
    <property type="match status" value="1"/>
</dbReference>
<dbReference type="InterPro" id="IPR008271">
    <property type="entry name" value="Ser/Thr_kinase_AS"/>
</dbReference>
<keyword evidence="12 22" id="KW-0418">Kinase</keyword>
<dbReference type="PROSITE" id="PS50011">
    <property type="entry name" value="PROTEIN_KINASE_DOM"/>
    <property type="match status" value="1"/>
</dbReference>
<dbReference type="GO" id="GO:0030246">
    <property type="term" value="F:carbohydrate binding"/>
    <property type="evidence" value="ECO:0007669"/>
    <property type="project" value="UniProtKB-KW"/>
</dbReference>
<gene>
    <name evidence="22" type="ORF">LUZ62_018849</name>
</gene>
<dbReference type="Gene3D" id="3.30.200.20">
    <property type="entry name" value="Phosphorylase Kinase, domain 1"/>
    <property type="match status" value="1"/>
</dbReference>
<keyword evidence="17" id="KW-0325">Glycoprotein</keyword>
<dbReference type="EC" id="2.7.11.1" evidence="4"/>
<dbReference type="CDD" id="cd14066">
    <property type="entry name" value="STKc_IRAK"/>
    <property type="match status" value="1"/>
</dbReference>
<evidence type="ECO:0000256" key="14">
    <source>
        <dbReference type="ARBA" id="ARBA00022989"/>
    </source>
</evidence>
<keyword evidence="14 19" id="KW-1133">Transmembrane helix</keyword>
<feature type="chain" id="PRO_5043642142" description="non-specific serine/threonine protein kinase" evidence="20">
    <location>
        <begin position="30"/>
        <end position="692"/>
    </location>
</feature>
<evidence type="ECO:0000256" key="7">
    <source>
        <dbReference type="ARBA" id="ARBA00022679"/>
    </source>
</evidence>
<evidence type="ECO:0000256" key="19">
    <source>
        <dbReference type="SAM" id="Phobius"/>
    </source>
</evidence>
<comment type="similarity">
    <text evidence="3">In the C-terminal section; belongs to the protein kinase superfamily. Ser/Thr protein kinase family.</text>
</comment>
<dbReference type="Pfam" id="PF00069">
    <property type="entry name" value="Pkinase"/>
    <property type="match status" value="1"/>
</dbReference>
<keyword evidence="11 18" id="KW-0547">Nucleotide-binding</keyword>
<dbReference type="GO" id="GO:0005524">
    <property type="term" value="F:ATP binding"/>
    <property type="evidence" value="ECO:0007669"/>
    <property type="project" value="UniProtKB-UniRule"/>
</dbReference>
<dbReference type="EMBL" id="JAMFTS010000001">
    <property type="protein sequence ID" value="KAJ4806283.1"/>
    <property type="molecule type" value="Genomic_DNA"/>
</dbReference>
<keyword evidence="13 18" id="KW-0067">ATP-binding</keyword>
<evidence type="ECO:0000256" key="10">
    <source>
        <dbReference type="ARBA" id="ARBA00022734"/>
    </source>
</evidence>
<keyword evidence="16 22" id="KW-0675">Receptor</keyword>
<dbReference type="SUPFAM" id="SSF56112">
    <property type="entry name" value="Protein kinase-like (PK-like)"/>
    <property type="match status" value="1"/>
</dbReference>
<dbReference type="SUPFAM" id="SSF49899">
    <property type="entry name" value="Concanavalin A-like lectins/glucanases"/>
    <property type="match status" value="1"/>
</dbReference>
<protein>
    <recommendedName>
        <fullName evidence="4">non-specific serine/threonine protein kinase</fullName>
        <ecNumber evidence="4">2.7.11.1</ecNumber>
    </recommendedName>
</protein>
<evidence type="ECO:0000256" key="20">
    <source>
        <dbReference type="SAM" id="SignalP"/>
    </source>
</evidence>
<keyword evidence="10" id="KW-0430">Lectin</keyword>
<evidence type="ECO:0000256" key="2">
    <source>
        <dbReference type="ARBA" id="ARBA00008536"/>
    </source>
</evidence>
<dbReference type="GO" id="GO:0002229">
    <property type="term" value="P:defense response to oomycetes"/>
    <property type="evidence" value="ECO:0007669"/>
    <property type="project" value="UniProtKB-ARBA"/>
</dbReference>
<dbReference type="PROSITE" id="PS00107">
    <property type="entry name" value="PROTEIN_KINASE_ATP"/>
    <property type="match status" value="1"/>
</dbReference>
<dbReference type="PANTHER" id="PTHR27007">
    <property type="match status" value="1"/>
</dbReference>
<evidence type="ECO:0000256" key="11">
    <source>
        <dbReference type="ARBA" id="ARBA00022741"/>
    </source>
</evidence>
<evidence type="ECO:0000256" key="3">
    <source>
        <dbReference type="ARBA" id="ARBA00010217"/>
    </source>
</evidence>
<evidence type="ECO:0000256" key="8">
    <source>
        <dbReference type="ARBA" id="ARBA00022692"/>
    </source>
</evidence>
<keyword evidence="8 19" id="KW-0812">Transmembrane</keyword>
<evidence type="ECO:0000256" key="1">
    <source>
        <dbReference type="ARBA" id="ARBA00004251"/>
    </source>
</evidence>
<evidence type="ECO:0000313" key="23">
    <source>
        <dbReference type="Proteomes" id="UP001140206"/>
    </source>
</evidence>
<evidence type="ECO:0000256" key="17">
    <source>
        <dbReference type="ARBA" id="ARBA00023180"/>
    </source>
</evidence>
<evidence type="ECO:0000256" key="5">
    <source>
        <dbReference type="ARBA" id="ARBA00022475"/>
    </source>
</evidence>
<feature type="domain" description="Protein kinase" evidence="21">
    <location>
        <begin position="355"/>
        <end position="629"/>
    </location>
</feature>
<evidence type="ECO:0000256" key="9">
    <source>
        <dbReference type="ARBA" id="ARBA00022729"/>
    </source>
</evidence>
<keyword evidence="5" id="KW-1003">Cell membrane</keyword>
<accession>A0AAV8GTV9</accession>
<dbReference type="PROSITE" id="PS00307">
    <property type="entry name" value="LECTIN_LEGUME_BETA"/>
    <property type="match status" value="1"/>
</dbReference>
<dbReference type="InterPro" id="IPR017441">
    <property type="entry name" value="Protein_kinase_ATP_BS"/>
</dbReference>
<evidence type="ECO:0000259" key="21">
    <source>
        <dbReference type="PROSITE" id="PS50011"/>
    </source>
</evidence>
<sequence length="692" mass="77344">MRPLIRARVSQLLYLSLIYTSLLLQHVRSVSFNFNFSDKNAATGITFEGDAHFNLDRISLTGDDPGTNIHYSKGRATYNQSVPLWDIHTGEVTNFTTRFSFLIQNITPSGYGDGLAFFLSPYPSQIPADGAESCLGLCSKSIWPSTKDQIIAVEFDTYSNSYVDPNSTDCHIGIDVNSIKSQAYTIIKNSLFLGVRMTAQIEYNSWQRRLSVLLWHDANPNINFSVYGIVDIRSLLPNVSAVGFSASTGGGAEQHHIFSWSFNSTLVKNQIFNSSPSNLKNNSSSLLLVRNIAIVLVVGIFVLCLVAYYLRRNCLTRKTIDNEMIANRPIDCEFEKGQGPRRFPYSDLVDATNNFSENNKLGEGGFGSVYRGVLKDENIHVAVKRVSKESKQGKKEYISEVKIISQLRHRNLVQLIGWCHDYGEFLLVYELMYNGSLDKHLYNKENPLGWPIRHNIALRLGSALLYLHEEWQQCVVHRDIKPSNIMLDSSFNAKLGDFGLARLTNHDEDLETTIVAGTKGYMAPECAFDIANASTQSDMFSFGIVLLEITCGRRPIVHQRDQKKTSLLVEWVWDLYGKKALVEAVDGRLNGDFDTEEAERIMVVGLWCAHPEKSQRPSIKHAMNVLQFQAPLPDLPPKMPVPIYTIPPGDLSMQLCTSSDATSSGVAAASIKSAPAIPSDSSWLLKQQPNTF</sequence>
<organism evidence="22 23">
    <name type="scientific">Rhynchospora pubera</name>
    <dbReference type="NCBI Taxonomy" id="906938"/>
    <lineage>
        <taxon>Eukaryota</taxon>
        <taxon>Viridiplantae</taxon>
        <taxon>Streptophyta</taxon>
        <taxon>Embryophyta</taxon>
        <taxon>Tracheophyta</taxon>
        <taxon>Spermatophyta</taxon>
        <taxon>Magnoliopsida</taxon>
        <taxon>Liliopsida</taxon>
        <taxon>Poales</taxon>
        <taxon>Cyperaceae</taxon>
        <taxon>Cyperoideae</taxon>
        <taxon>Rhynchosporeae</taxon>
        <taxon>Rhynchospora</taxon>
    </lineage>
</organism>
<dbReference type="CDD" id="cd06899">
    <property type="entry name" value="lectin_legume_LecRK_Arcelin_ConA"/>
    <property type="match status" value="1"/>
</dbReference>
<evidence type="ECO:0000256" key="16">
    <source>
        <dbReference type="ARBA" id="ARBA00023170"/>
    </source>
</evidence>
<comment type="subcellular location">
    <subcellularLocation>
        <location evidence="1">Cell membrane</location>
        <topology evidence="1">Single-pass type I membrane protein</topology>
    </subcellularLocation>
</comment>
<evidence type="ECO:0000256" key="13">
    <source>
        <dbReference type="ARBA" id="ARBA00022840"/>
    </source>
</evidence>
<dbReference type="InterPro" id="IPR050528">
    <property type="entry name" value="L-type_Lectin-RKs"/>
</dbReference>
<evidence type="ECO:0000256" key="6">
    <source>
        <dbReference type="ARBA" id="ARBA00022527"/>
    </source>
</evidence>
<dbReference type="Gene3D" id="2.60.120.200">
    <property type="match status" value="1"/>
</dbReference>
<keyword evidence="15 19" id="KW-0472">Membrane</keyword>
<dbReference type="InterPro" id="IPR000719">
    <property type="entry name" value="Prot_kinase_dom"/>
</dbReference>
<dbReference type="InterPro" id="IPR019825">
    <property type="entry name" value="Lectin_legB_Mn/Ca_BS"/>
</dbReference>
<dbReference type="PROSITE" id="PS00108">
    <property type="entry name" value="PROTEIN_KINASE_ST"/>
    <property type="match status" value="1"/>
</dbReference>
<dbReference type="Proteomes" id="UP001140206">
    <property type="component" value="Chromosome 1"/>
</dbReference>
<evidence type="ECO:0000313" key="22">
    <source>
        <dbReference type="EMBL" id="KAJ4806283.1"/>
    </source>
</evidence>
<evidence type="ECO:0000256" key="18">
    <source>
        <dbReference type="PROSITE-ProRule" id="PRU10141"/>
    </source>
</evidence>
<dbReference type="AlphaFoldDB" id="A0AAV8GTV9"/>
<dbReference type="GO" id="GO:0004674">
    <property type="term" value="F:protein serine/threonine kinase activity"/>
    <property type="evidence" value="ECO:0007669"/>
    <property type="project" value="UniProtKB-KW"/>
</dbReference>
<dbReference type="FunFam" id="1.10.510.10:FF:000240">
    <property type="entry name" value="Lectin-domain containing receptor kinase A4.3"/>
    <property type="match status" value="1"/>
</dbReference>
<comment type="caution">
    <text evidence="22">The sequence shown here is derived from an EMBL/GenBank/DDBJ whole genome shotgun (WGS) entry which is preliminary data.</text>
</comment>
<comment type="similarity">
    <text evidence="2">In the N-terminal section; belongs to the leguminous lectin family.</text>
</comment>
<dbReference type="InterPro" id="IPR013320">
    <property type="entry name" value="ConA-like_dom_sf"/>
</dbReference>
<evidence type="ECO:0000256" key="4">
    <source>
        <dbReference type="ARBA" id="ARBA00012513"/>
    </source>
</evidence>
<keyword evidence="9 20" id="KW-0732">Signal</keyword>
<dbReference type="FunFam" id="3.30.200.20:FF:000168">
    <property type="entry name" value="L-type lectin-domain containing receptor kinase IX.1"/>
    <property type="match status" value="1"/>
</dbReference>
<dbReference type="InterPro" id="IPR001220">
    <property type="entry name" value="Legume_lectin_dom"/>
</dbReference>
<dbReference type="GO" id="GO:0005886">
    <property type="term" value="C:plasma membrane"/>
    <property type="evidence" value="ECO:0007669"/>
    <property type="project" value="UniProtKB-SubCell"/>
</dbReference>